<accession>A0A2R4M1B6</accession>
<name>A0A2R4M1B6_9RHOB</name>
<evidence type="ECO:0000313" key="1">
    <source>
        <dbReference type="EMBL" id="AVW90990.1"/>
    </source>
</evidence>
<dbReference type="Proteomes" id="UP000241447">
    <property type="component" value="Chromosome"/>
</dbReference>
<dbReference type="AlphaFoldDB" id="A0A2R4M1B6"/>
<dbReference type="EMBL" id="CP028475">
    <property type="protein sequence ID" value="AVW90990.1"/>
    <property type="molecule type" value="Genomic_DNA"/>
</dbReference>
<proteinExistence type="predicted"/>
<dbReference type="KEGG" id="cbak:DA792_07740"/>
<organism evidence="1 2">
    <name type="scientific">Celeribacter baekdonensis</name>
    <dbReference type="NCBI Taxonomy" id="875171"/>
    <lineage>
        <taxon>Bacteria</taxon>
        <taxon>Pseudomonadati</taxon>
        <taxon>Pseudomonadota</taxon>
        <taxon>Alphaproteobacteria</taxon>
        <taxon>Rhodobacterales</taxon>
        <taxon>Roseobacteraceae</taxon>
        <taxon>Celeribacter</taxon>
    </lineage>
</organism>
<protein>
    <submittedName>
        <fullName evidence="1">Uncharacterized protein</fullName>
    </submittedName>
</protein>
<gene>
    <name evidence="1" type="ORF">DA792_07740</name>
</gene>
<evidence type="ECO:0000313" key="2">
    <source>
        <dbReference type="Proteomes" id="UP000241447"/>
    </source>
</evidence>
<sequence>MNFKDRAKMLRARAADAKAAPLFERAKMAGDLVDDVTGFLVDLSARVDELAKGGDHGNAS</sequence>
<reference evidence="1 2" key="1">
    <citation type="submission" date="2018-03" db="EMBL/GenBank/DDBJ databases">
        <title>The Complete Genome of Celeribacter baekdonensis strain LH4, a Thiosulfate-Oxidizing Alphaproteobacterium Isolated from Gulf of Mexico Continental Slope Sediments.</title>
        <authorList>
            <person name="Flood B.E."/>
            <person name="Bailey J.V."/>
            <person name="Leprich D."/>
        </authorList>
    </citation>
    <scope>NUCLEOTIDE SEQUENCE [LARGE SCALE GENOMIC DNA]</scope>
    <source>
        <strain evidence="1 2">LH4</strain>
    </source>
</reference>